<evidence type="ECO:0000313" key="1">
    <source>
        <dbReference type="EMBL" id="CAA9408537.1"/>
    </source>
</evidence>
<proteinExistence type="predicted"/>
<gene>
    <name evidence="1" type="ORF">AVDCRST_MAG66-1899</name>
</gene>
<dbReference type="AlphaFoldDB" id="A0A6J4P851"/>
<organism evidence="1">
    <name type="scientific">uncultured Pseudonocardia sp</name>
    <dbReference type="NCBI Taxonomy" id="211455"/>
    <lineage>
        <taxon>Bacteria</taxon>
        <taxon>Bacillati</taxon>
        <taxon>Actinomycetota</taxon>
        <taxon>Actinomycetes</taxon>
        <taxon>Pseudonocardiales</taxon>
        <taxon>Pseudonocardiaceae</taxon>
        <taxon>Pseudonocardia</taxon>
        <taxon>environmental samples</taxon>
    </lineage>
</organism>
<reference evidence="1" key="1">
    <citation type="submission" date="2020-02" db="EMBL/GenBank/DDBJ databases">
        <authorList>
            <person name="Meier V. D."/>
        </authorList>
    </citation>
    <scope>NUCLEOTIDE SEQUENCE</scope>
    <source>
        <strain evidence="1">AVDCRST_MAG66</strain>
    </source>
</reference>
<protein>
    <recommendedName>
        <fullName evidence="2">GNAT family N-acetyltransferase</fullName>
    </recommendedName>
</protein>
<name>A0A6J4P851_9PSEU</name>
<evidence type="ECO:0008006" key="2">
    <source>
        <dbReference type="Google" id="ProtNLM"/>
    </source>
</evidence>
<dbReference type="EMBL" id="CADCUS010000276">
    <property type="protein sequence ID" value="CAA9408537.1"/>
    <property type="molecule type" value="Genomic_DNA"/>
</dbReference>
<accession>A0A6J4P851</accession>
<sequence length="46" mass="4763">MTVRRAVPADVPAPAPAFYRSLGAVALDGWTTHRLDGSALAALGRS</sequence>